<dbReference type="Gene3D" id="3.50.50.60">
    <property type="entry name" value="FAD/NAD(P)-binding domain"/>
    <property type="match status" value="2"/>
</dbReference>
<keyword evidence="1" id="KW-0560">Oxidoreductase</keyword>
<gene>
    <name evidence="2" type="ORF">AGR4C_Cc160152</name>
</gene>
<dbReference type="NCBIfam" id="TIGR04046">
    <property type="entry name" value="MSMEG_0569_nitr"/>
    <property type="match status" value="1"/>
</dbReference>
<evidence type="ECO:0000313" key="3">
    <source>
        <dbReference type="Proteomes" id="UP000191897"/>
    </source>
</evidence>
<dbReference type="PRINTS" id="PR00368">
    <property type="entry name" value="FADPNR"/>
</dbReference>
<evidence type="ECO:0000313" key="2">
    <source>
        <dbReference type="EMBL" id="CUX16965.1"/>
    </source>
</evidence>
<name>A0A1S7P713_AGRTU</name>
<proteinExistence type="predicted"/>
<sequence length="424" mass="46352">MTTPSLKSHYSAVVIGGGQAGLSASHYLKRHGIDHVVFEKKTVAHKWRNERWDAFCLVTPNWQCQLPDHPYDGADPHGFMVKDEILAYVDRFVKKVDAPVFEQTSVTSLEKQGDLFRVETSAGTVTADAVVIATSLYADPAIPRAAERLPDEIVQLHTAAYRNPGQLPEGGVIVVGSGQSGCQIAEDLHLAGRKVHLVTGNAPRCARFYRGRDVVDWLSDIGQYDITVEHDGMTKKKHDTNHYLTGRDGGRDIDLRKFALEGMALYGRMSGVAAGRMLFEPNLKANLDGADRVYNGINALIDRHITEKGIEAPAGSPYVPVWEPGAEIAELDLKAEGITSVIWATGFSPDWSFVGLPIFDGNAYPVHRRGVTVVDGVYVLGLPWLWTWGSGRFLSVGKDAEHVVGHLAARHLAQTSSLKQTANA</sequence>
<dbReference type="SUPFAM" id="SSF51905">
    <property type="entry name" value="FAD/NAD(P)-binding domain"/>
    <property type="match status" value="2"/>
</dbReference>
<dbReference type="InterPro" id="IPR050982">
    <property type="entry name" value="Auxin_biosynth/cation_transpt"/>
</dbReference>
<dbReference type="GO" id="GO:0004497">
    <property type="term" value="F:monooxygenase activity"/>
    <property type="evidence" value="ECO:0007669"/>
    <property type="project" value="TreeGrafter"/>
</dbReference>
<dbReference type="RefSeq" id="WP_003521916.1">
    <property type="nucleotide sequence ID" value="NZ_LT009730.1"/>
</dbReference>
<dbReference type="PANTHER" id="PTHR43539:SF78">
    <property type="entry name" value="FLAVIN-CONTAINING MONOOXYGENASE"/>
    <property type="match status" value="1"/>
</dbReference>
<evidence type="ECO:0008006" key="4">
    <source>
        <dbReference type="Google" id="ProtNLM"/>
    </source>
</evidence>
<dbReference type="Proteomes" id="UP000191897">
    <property type="component" value="Unassembled WGS sequence"/>
</dbReference>
<dbReference type="Pfam" id="PF13738">
    <property type="entry name" value="Pyr_redox_3"/>
    <property type="match status" value="1"/>
</dbReference>
<evidence type="ECO:0000256" key="1">
    <source>
        <dbReference type="ARBA" id="ARBA00023002"/>
    </source>
</evidence>
<dbReference type="InterPro" id="IPR036188">
    <property type="entry name" value="FAD/NAD-bd_sf"/>
</dbReference>
<dbReference type="GO" id="GO:0050660">
    <property type="term" value="F:flavin adenine dinucleotide binding"/>
    <property type="evidence" value="ECO:0007669"/>
    <property type="project" value="TreeGrafter"/>
</dbReference>
<dbReference type="EMBL" id="FBWC01000008">
    <property type="protein sequence ID" value="CUX16965.1"/>
    <property type="molecule type" value="Genomic_DNA"/>
</dbReference>
<dbReference type="PRINTS" id="PR00469">
    <property type="entry name" value="PNDRDTASEII"/>
</dbReference>
<protein>
    <recommendedName>
        <fullName evidence="4">MSMEG_0569 family flavin-dependent oxidoreductase</fullName>
    </recommendedName>
</protein>
<dbReference type="InterPro" id="IPR024000">
    <property type="entry name" value="CHP04046_FMN-dependent"/>
</dbReference>
<reference evidence="2 3" key="1">
    <citation type="submission" date="2016-01" db="EMBL/GenBank/DDBJ databases">
        <authorList>
            <person name="Oliw E.H."/>
        </authorList>
    </citation>
    <scope>NUCLEOTIDE SEQUENCE [LARGE SCALE GENOMIC DNA]</scope>
    <source>
        <strain evidence="2 3">Kerr 14</strain>
    </source>
</reference>
<dbReference type="PANTHER" id="PTHR43539">
    <property type="entry name" value="FLAVIN-BINDING MONOOXYGENASE-LIKE PROTEIN (AFU_ORTHOLOGUE AFUA_4G09220)"/>
    <property type="match status" value="1"/>
</dbReference>
<dbReference type="AlphaFoldDB" id="A0A1S7P713"/>
<accession>A0A1S7P713</accession>
<organism evidence="2 3">
    <name type="scientific">Agrobacterium tumefaciens str. Kerr 14</name>
    <dbReference type="NCBI Taxonomy" id="1183424"/>
    <lineage>
        <taxon>Bacteria</taxon>
        <taxon>Pseudomonadati</taxon>
        <taxon>Pseudomonadota</taxon>
        <taxon>Alphaproteobacteria</taxon>
        <taxon>Hyphomicrobiales</taxon>
        <taxon>Rhizobiaceae</taxon>
        <taxon>Rhizobium/Agrobacterium group</taxon>
        <taxon>Agrobacterium</taxon>
        <taxon>Agrobacterium tumefaciens complex</taxon>
    </lineage>
</organism>